<dbReference type="InterPro" id="IPR006860">
    <property type="entry name" value="FecR"/>
</dbReference>
<evidence type="ECO:0000259" key="1">
    <source>
        <dbReference type="Pfam" id="PF04773"/>
    </source>
</evidence>
<dbReference type="Pfam" id="PF04773">
    <property type="entry name" value="FecR"/>
    <property type="match status" value="1"/>
</dbReference>
<dbReference type="GO" id="GO:0016989">
    <property type="term" value="F:sigma factor antagonist activity"/>
    <property type="evidence" value="ECO:0007669"/>
    <property type="project" value="TreeGrafter"/>
</dbReference>
<dbReference type="InterPro" id="IPR032508">
    <property type="entry name" value="FecR_C"/>
</dbReference>
<dbReference type="PIRSF" id="PIRSF018266">
    <property type="entry name" value="FecR"/>
    <property type="match status" value="1"/>
</dbReference>
<protein>
    <submittedName>
        <fullName evidence="3">FecR family protein</fullName>
    </submittedName>
</protein>
<name>A0A1H4G6C7_9SPHI</name>
<organism evidence="3 4">
    <name type="scientific">Pedobacter hartonius</name>
    <dbReference type="NCBI Taxonomy" id="425514"/>
    <lineage>
        <taxon>Bacteria</taxon>
        <taxon>Pseudomonadati</taxon>
        <taxon>Bacteroidota</taxon>
        <taxon>Sphingobacteriia</taxon>
        <taxon>Sphingobacteriales</taxon>
        <taxon>Sphingobacteriaceae</taxon>
        <taxon>Pedobacter</taxon>
    </lineage>
</organism>
<evidence type="ECO:0000313" key="4">
    <source>
        <dbReference type="Proteomes" id="UP000198850"/>
    </source>
</evidence>
<dbReference type="Proteomes" id="UP000198850">
    <property type="component" value="Unassembled WGS sequence"/>
</dbReference>
<dbReference type="InterPro" id="IPR012373">
    <property type="entry name" value="Ferrdict_sens_TM"/>
</dbReference>
<evidence type="ECO:0000259" key="2">
    <source>
        <dbReference type="Pfam" id="PF16344"/>
    </source>
</evidence>
<dbReference type="RefSeq" id="WP_090558294.1">
    <property type="nucleotide sequence ID" value="NZ_FNRA01000009.1"/>
</dbReference>
<dbReference type="PANTHER" id="PTHR30273">
    <property type="entry name" value="PERIPLASMIC SIGNAL SENSOR AND SIGMA FACTOR ACTIVATOR FECR-RELATED"/>
    <property type="match status" value="1"/>
</dbReference>
<dbReference type="Pfam" id="PF16344">
    <property type="entry name" value="FecR_C"/>
    <property type="match status" value="1"/>
</dbReference>
<dbReference type="Gene3D" id="2.60.120.1440">
    <property type="match status" value="1"/>
</dbReference>
<dbReference type="PANTHER" id="PTHR30273:SF2">
    <property type="entry name" value="PROTEIN FECR"/>
    <property type="match status" value="1"/>
</dbReference>
<reference evidence="3 4" key="1">
    <citation type="submission" date="2016-10" db="EMBL/GenBank/DDBJ databases">
        <authorList>
            <person name="de Groot N.N."/>
        </authorList>
    </citation>
    <scope>NUCLEOTIDE SEQUENCE [LARGE SCALE GENOMIC DNA]</scope>
    <source>
        <strain evidence="3 4">DSM 19033</strain>
    </source>
</reference>
<sequence length="365" mass="41403">MEKSRFIELMAKSMGKSATDEELLELETFLDQFPEYRKTQNVANALKVERSKYRLKEKDLNAGLAKLWDNIRFSEGTVTPSEGNDPAEKQHVKAGFTWYWQWTAAAAILIACFSGLYEYSARRSAVLTLPGTSMLSVHVPFGKTRELVLPDGTKVKLNAGSTLSYPQSFSGNTRLVSLSGEGFFEVTKDHHKPFLVITEHLSIRVLGTVFNVKAYPNDKNIETTLLKGKVQVELKDRPEKNIILLPNEKLVVMKETSGDGDLVGNKEAKIEYQLRKLPNIKPEDIKETAWLNNRLVFINENFEDVAKQLERKYNVQMIFDDQTLKTEQLSGVLEKESLDNALGIMKMTTPFKFRIAGKTIHISHK</sequence>
<dbReference type="STRING" id="425514.SAMN05443550_10951"/>
<dbReference type="EMBL" id="FNRA01000009">
    <property type="protein sequence ID" value="SEB04851.1"/>
    <property type="molecule type" value="Genomic_DNA"/>
</dbReference>
<keyword evidence="4" id="KW-1185">Reference proteome</keyword>
<proteinExistence type="predicted"/>
<dbReference type="AlphaFoldDB" id="A0A1H4G6C7"/>
<accession>A0A1H4G6C7</accession>
<dbReference type="Gene3D" id="3.55.50.30">
    <property type="match status" value="1"/>
</dbReference>
<feature type="domain" description="Protein FecR C-terminal" evidence="2">
    <location>
        <begin position="294"/>
        <end position="362"/>
    </location>
</feature>
<dbReference type="FunFam" id="2.60.120.1440:FF:000001">
    <property type="entry name" value="Putative anti-sigma factor"/>
    <property type="match status" value="1"/>
</dbReference>
<gene>
    <name evidence="3" type="ORF">SAMN05443550_10951</name>
</gene>
<dbReference type="OrthoDB" id="643766at2"/>
<evidence type="ECO:0000313" key="3">
    <source>
        <dbReference type="EMBL" id="SEB04851.1"/>
    </source>
</evidence>
<feature type="domain" description="FecR protein" evidence="1">
    <location>
        <begin position="141"/>
        <end position="231"/>
    </location>
</feature>